<dbReference type="PANTHER" id="PTHR43311">
    <property type="entry name" value="GLUTAMATE--TRNA LIGASE"/>
    <property type="match status" value="1"/>
</dbReference>
<evidence type="ECO:0000259" key="8">
    <source>
        <dbReference type="Pfam" id="PF00749"/>
    </source>
</evidence>
<keyword evidence="6 7" id="KW-0030">Aminoacyl-tRNA synthetase</keyword>
<dbReference type="EC" id="6.1.1.17" evidence="7"/>
<dbReference type="AlphaFoldDB" id="A0A0G0LDY5"/>
<dbReference type="InterPro" id="IPR008925">
    <property type="entry name" value="aa_tRNA-synth_I_cd-bd_sf"/>
</dbReference>
<protein>
    <recommendedName>
        <fullName evidence="7">Glutamate--tRNA ligase</fullName>
        <ecNumber evidence="7">6.1.1.17</ecNumber>
    </recommendedName>
    <alternativeName>
        <fullName evidence="7">Glutamyl-tRNA synthetase</fullName>
        <shortName evidence="7">GluRS</shortName>
    </alternativeName>
</protein>
<dbReference type="InterPro" id="IPR020058">
    <property type="entry name" value="Glu/Gln-tRNA-synth_Ib_cat-dom"/>
</dbReference>
<evidence type="ECO:0000256" key="3">
    <source>
        <dbReference type="ARBA" id="ARBA00022741"/>
    </source>
</evidence>
<name>A0A0G0LDY5_9BACT</name>
<dbReference type="Proteomes" id="UP000033934">
    <property type="component" value="Unassembled WGS sequence"/>
</dbReference>
<dbReference type="InterPro" id="IPR033910">
    <property type="entry name" value="GluRS_core"/>
</dbReference>
<dbReference type="InterPro" id="IPR049940">
    <property type="entry name" value="GluQ/Sye"/>
</dbReference>
<keyword evidence="2 7" id="KW-0436">Ligase</keyword>
<dbReference type="InterPro" id="IPR020751">
    <property type="entry name" value="aa-tRNA-synth_I_codon-bd_sub2"/>
</dbReference>
<dbReference type="GO" id="GO:0000049">
    <property type="term" value="F:tRNA binding"/>
    <property type="evidence" value="ECO:0007669"/>
    <property type="project" value="InterPro"/>
</dbReference>
<dbReference type="GO" id="GO:0005829">
    <property type="term" value="C:cytosol"/>
    <property type="evidence" value="ECO:0007669"/>
    <property type="project" value="TreeGrafter"/>
</dbReference>
<dbReference type="GO" id="GO:0008270">
    <property type="term" value="F:zinc ion binding"/>
    <property type="evidence" value="ECO:0007669"/>
    <property type="project" value="InterPro"/>
</dbReference>
<dbReference type="GO" id="GO:0006424">
    <property type="term" value="P:glutamyl-tRNA aminoacylation"/>
    <property type="evidence" value="ECO:0007669"/>
    <property type="project" value="UniProtKB-UniRule"/>
</dbReference>
<dbReference type="Gene3D" id="3.40.50.620">
    <property type="entry name" value="HUPs"/>
    <property type="match status" value="1"/>
</dbReference>
<dbReference type="SUPFAM" id="SSF48163">
    <property type="entry name" value="An anticodon-binding domain of class I aminoacyl-tRNA synthetases"/>
    <property type="match status" value="1"/>
</dbReference>
<evidence type="ECO:0000259" key="9">
    <source>
        <dbReference type="Pfam" id="PF19269"/>
    </source>
</evidence>
<gene>
    <name evidence="7" type="primary">gltX</name>
    <name evidence="10" type="ORF">UT11_C0030G0002</name>
</gene>
<dbReference type="Gene3D" id="1.10.10.350">
    <property type="match status" value="1"/>
</dbReference>
<dbReference type="NCBIfam" id="TIGR00464">
    <property type="entry name" value="gltX_bact"/>
    <property type="match status" value="1"/>
</dbReference>
<dbReference type="InterPro" id="IPR014729">
    <property type="entry name" value="Rossmann-like_a/b/a_fold"/>
</dbReference>
<dbReference type="HAMAP" id="MF_00022">
    <property type="entry name" value="Glu_tRNA_synth_type1"/>
    <property type="match status" value="1"/>
</dbReference>
<dbReference type="InterPro" id="IPR045462">
    <property type="entry name" value="aa-tRNA-synth_I_cd-bd"/>
</dbReference>
<keyword evidence="7" id="KW-0963">Cytoplasm</keyword>
<proteinExistence type="inferred from homology"/>
<comment type="function">
    <text evidence="7">Catalyzes the attachment of glutamate to tRNA(Glu) in a two-step reaction: glutamate is first activated by ATP to form Glu-AMP and then transferred to the acceptor end of tRNA(Glu).</text>
</comment>
<dbReference type="CDD" id="cd00808">
    <property type="entry name" value="GluRS_core"/>
    <property type="match status" value="1"/>
</dbReference>
<dbReference type="Pfam" id="PF00749">
    <property type="entry name" value="tRNA-synt_1c"/>
    <property type="match status" value="1"/>
</dbReference>
<comment type="subunit">
    <text evidence="7">Monomer.</text>
</comment>
<evidence type="ECO:0000256" key="6">
    <source>
        <dbReference type="ARBA" id="ARBA00023146"/>
    </source>
</evidence>
<dbReference type="PATRIC" id="fig|1618334.3.peg.488"/>
<evidence type="ECO:0000256" key="2">
    <source>
        <dbReference type="ARBA" id="ARBA00022598"/>
    </source>
</evidence>
<dbReference type="SUPFAM" id="SSF52374">
    <property type="entry name" value="Nucleotidylyl transferase"/>
    <property type="match status" value="1"/>
</dbReference>
<evidence type="ECO:0000256" key="5">
    <source>
        <dbReference type="ARBA" id="ARBA00022917"/>
    </source>
</evidence>
<dbReference type="InterPro" id="IPR004527">
    <property type="entry name" value="Glu-tRNA-ligase_bac/mito"/>
</dbReference>
<keyword evidence="5 7" id="KW-0648">Protein biosynthesis</keyword>
<dbReference type="PRINTS" id="PR00987">
    <property type="entry name" value="TRNASYNTHGLU"/>
</dbReference>
<evidence type="ECO:0000256" key="1">
    <source>
        <dbReference type="ARBA" id="ARBA00007894"/>
    </source>
</evidence>
<feature type="binding site" evidence="7">
    <location>
        <position position="265"/>
    </location>
    <ligand>
        <name>ATP</name>
        <dbReference type="ChEBI" id="CHEBI:30616"/>
    </ligand>
</feature>
<feature type="short sequence motif" description="'HIGH' region" evidence="7">
    <location>
        <begin position="10"/>
        <end position="20"/>
    </location>
</feature>
<dbReference type="FunFam" id="3.40.50.620:FF:000045">
    <property type="entry name" value="Glutamate--tRNA ligase, mitochondrial"/>
    <property type="match status" value="1"/>
</dbReference>
<comment type="subcellular location">
    <subcellularLocation>
        <location evidence="7">Cytoplasm</location>
    </subcellularLocation>
</comment>
<reference evidence="10 11" key="1">
    <citation type="journal article" date="2015" name="Nature">
        <title>rRNA introns, odd ribosomes, and small enigmatic genomes across a large radiation of phyla.</title>
        <authorList>
            <person name="Brown C.T."/>
            <person name="Hug L.A."/>
            <person name="Thomas B.C."/>
            <person name="Sharon I."/>
            <person name="Castelle C.J."/>
            <person name="Singh A."/>
            <person name="Wilkins M.J."/>
            <person name="Williams K.H."/>
            <person name="Banfield J.F."/>
        </authorList>
    </citation>
    <scope>NUCLEOTIDE SEQUENCE [LARGE SCALE GENOMIC DNA]</scope>
</reference>
<comment type="similarity">
    <text evidence="1 7">Belongs to the class-I aminoacyl-tRNA synthetase family. Glutamate--tRNA ligase type 1 subfamily.</text>
</comment>
<feature type="short sequence motif" description="'KMSKS' region" evidence="7">
    <location>
        <begin position="262"/>
        <end position="266"/>
    </location>
</feature>
<dbReference type="PANTHER" id="PTHR43311:SF2">
    <property type="entry name" value="GLUTAMATE--TRNA LIGASE, MITOCHONDRIAL-RELATED"/>
    <property type="match status" value="1"/>
</dbReference>
<dbReference type="EMBL" id="LBVO01000030">
    <property type="protein sequence ID" value="KKQ89267.1"/>
    <property type="molecule type" value="Genomic_DNA"/>
</dbReference>
<dbReference type="GO" id="GO:0005524">
    <property type="term" value="F:ATP binding"/>
    <property type="evidence" value="ECO:0007669"/>
    <property type="project" value="UniProtKB-UniRule"/>
</dbReference>
<dbReference type="GO" id="GO:0004818">
    <property type="term" value="F:glutamate-tRNA ligase activity"/>
    <property type="evidence" value="ECO:0007669"/>
    <property type="project" value="UniProtKB-UniRule"/>
</dbReference>
<organism evidence="10 11">
    <name type="scientific">Berkelbacteria bacterium GW2011_GWA2_38_9</name>
    <dbReference type="NCBI Taxonomy" id="1618334"/>
    <lineage>
        <taxon>Bacteria</taxon>
        <taxon>Candidatus Berkelbacteria</taxon>
    </lineage>
</organism>
<dbReference type="InterPro" id="IPR000924">
    <property type="entry name" value="Glu/Gln-tRNA-synth"/>
</dbReference>
<comment type="caution">
    <text evidence="7">Lacks conserved residue(s) required for the propagation of feature annotation.</text>
</comment>
<comment type="caution">
    <text evidence="10">The sequence shown here is derived from an EMBL/GenBank/DDBJ whole genome shotgun (WGS) entry which is preliminary data.</text>
</comment>
<evidence type="ECO:0000256" key="4">
    <source>
        <dbReference type="ARBA" id="ARBA00022840"/>
    </source>
</evidence>
<keyword evidence="4 7" id="KW-0067">ATP-binding</keyword>
<dbReference type="Pfam" id="PF19269">
    <property type="entry name" value="Anticodon_2"/>
    <property type="match status" value="1"/>
</dbReference>
<feature type="domain" description="Glutamyl/glutaminyl-tRNA synthetase class Ib catalytic" evidence="8">
    <location>
        <begin position="4"/>
        <end position="330"/>
    </location>
</feature>
<evidence type="ECO:0000313" key="10">
    <source>
        <dbReference type="EMBL" id="KKQ89267.1"/>
    </source>
</evidence>
<comment type="catalytic activity">
    <reaction evidence="7">
        <text>tRNA(Glu) + L-glutamate + ATP = L-glutamyl-tRNA(Glu) + AMP + diphosphate</text>
        <dbReference type="Rhea" id="RHEA:23540"/>
        <dbReference type="Rhea" id="RHEA-COMP:9663"/>
        <dbReference type="Rhea" id="RHEA-COMP:9680"/>
        <dbReference type="ChEBI" id="CHEBI:29985"/>
        <dbReference type="ChEBI" id="CHEBI:30616"/>
        <dbReference type="ChEBI" id="CHEBI:33019"/>
        <dbReference type="ChEBI" id="CHEBI:78442"/>
        <dbReference type="ChEBI" id="CHEBI:78520"/>
        <dbReference type="ChEBI" id="CHEBI:456215"/>
        <dbReference type="EC" id="6.1.1.17"/>
    </reaction>
</comment>
<keyword evidence="3 7" id="KW-0547">Nucleotide-binding</keyword>
<feature type="domain" description="Aminoacyl-tRNA synthetase class I anticodon-binding" evidence="9">
    <location>
        <begin position="344"/>
        <end position="498"/>
    </location>
</feature>
<evidence type="ECO:0000256" key="7">
    <source>
        <dbReference type="HAMAP-Rule" id="MF_00022"/>
    </source>
</evidence>
<evidence type="ECO:0000313" key="11">
    <source>
        <dbReference type="Proteomes" id="UP000033934"/>
    </source>
</evidence>
<sequence>MSNIRVRFAPSPTGEPHLGSIRTALFDYLLAKSVGGDFVLRVEDTDRSRFVEGSLERMLESLEWLGISPNEGVIRENGAIREKGEYGPYYQSKRLELYKKYVLELVKKDLAYYCFCTPERLEEMRQKAQAEKKPPKYDRLCLNLSKEEVENRLKNGEKYVIRLKVPGPENKKIFFHDALRGDIEVEAGTIDDQVLLKTDGFPTYHLAVVVDDYLMKITDVLRGEEWISSTPKHIILYDGLGIESFVPNFVHLPVVLGPDKSKLSKRHGAKTVLEYRSEGYLPEALVNILALLGWAPGEDREIMSLETMSKIFKLEDINKASPVFDIQKLNHFNGLYIRKLSVAELADRLLEWAPDSSRLTKWAGDRNYFEKALKTIQERMVMLADAEGMLEFYFEEPKYAAKLLDVKRDKREKGEKWEEEVRAALEASLTSLSSLSSWTLSDLETNLRGLAEKLDIKAGQVLWPIRVALTGLEKSPSTFELLEVLGQQKSQERISQAIKLLNKS</sequence>
<accession>A0A0G0LDY5</accession>